<evidence type="ECO:0000256" key="4">
    <source>
        <dbReference type="ARBA" id="ARBA00022692"/>
    </source>
</evidence>
<evidence type="ECO:0000256" key="8">
    <source>
        <dbReference type="SAM" id="Phobius"/>
    </source>
</evidence>
<keyword evidence="4 7" id="KW-0812">Transmembrane</keyword>
<evidence type="ECO:0000313" key="10">
    <source>
        <dbReference type="Proteomes" id="UP000070433"/>
    </source>
</evidence>
<dbReference type="Pfam" id="PF02472">
    <property type="entry name" value="ExbD"/>
    <property type="match status" value="1"/>
</dbReference>
<feature type="transmembrane region" description="Helical" evidence="8">
    <location>
        <begin position="12"/>
        <end position="36"/>
    </location>
</feature>
<keyword evidence="7" id="KW-0653">Protein transport</keyword>
<dbReference type="EMBL" id="CP010951">
    <property type="protein sequence ID" value="AMO25439.1"/>
    <property type="molecule type" value="Genomic_DNA"/>
</dbReference>
<evidence type="ECO:0000313" key="9">
    <source>
        <dbReference type="EMBL" id="AMO25439.1"/>
    </source>
</evidence>
<dbReference type="Proteomes" id="UP000070433">
    <property type="component" value="Chromosome"/>
</dbReference>
<keyword evidence="5 8" id="KW-1133">Transmembrane helix</keyword>
<gene>
    <name evidence="9" type="ORF">UC35_13470</name>
</gene>
<evidence type="ECO:0000256" key="5">
    <source>
        <dbReference type="ARBA" id="ARBA00022989"/>
    </source>
</evidence>
<keyword evidence="7" id="KW-0813">Transport</keyword>
<dbReference type="RefSeq" id="WP_158513901.1">
    <property type="nucleotide sequence ID" value="NZ_CP010951.1"/>
</dbReference>
<comment type="similarity">
    <text evidence="2 7">Belongs to the ExbD/TolR family.</text>
</comment>
<dbReference type="OrthoDB" id="5294637at2"/>
<evidence type="ECO:0000256" key="3">
    <source>
        <dbReference type="ARBA" id="ARBA00022475"/>
    </source>
</evidence>
<keyword evidence="10" id="KW-1185">Reference proteome</keyword>
<dbReference type="GO" id="GO:0022857">
    <property type="term" value="F:transmembrane transporter activity"/>
    <property type="evidence" value="ECO:0007669"/>
    <property type="project" value="InterPro"/>
</dbReference>
<evidence type="ECO:0000256" key="6">
    <source>
        <dbReference type="ARBA" id="ARBA00023136"/>
    </source>
</evidence>
<evidence type="ECO:0008006" key="11">
    <source>
        <dbReference type="Google" id="ProtNLM"/>
    </source>
</evidence>
<dbReference type="AlphaFoldDB" id="A0A127JZT8"/>
<accession>A0A127JZT8</accession>
<evidence type="ECO:0000256" key="2">
    <source>
        <dbReference type="ARBA" id="ARBA00005811"/>
    </source>
</evidence>
<sequence length="157" mass="17361">MSRKRRAHKERAGDTTGMMLTSLMDIFIVLVLYLLVNQSSGIVLETPDHVVLPDSGVDTLPRQSIQIVLSDRDVRIQGEPVISMRDVVASDEAEIAPIRQAIERIKGEAEKRQEQAGVDTEVTIVADRNVPYKVLKKIMVSSSDAGYGKISFAVNQK</sequence>
<dbReference type="GO" id="GO:0015031">
    <property type="term" value="P:protein transport"/>
    <property type="evidence" value="ECO:0007669"/>
    <property type="project" value="UniProtKB-KW"/>
</dbReference>
<dbReference type="InterPro" id="IPR003400">
    <property type="entry name" value="ExbD"/>
</dbReference>
<reference evidence="9 10" key="1">
    <citation type="journal article" date="2014" name="Int. J. Syst. Evol. Microbiol.">
        <title>Ramlibacter solisilvae sp. nov., isolated from forest soil, and emended description of the genus Ramlibacter.</title>
        <authorList>
            <person name="Lee H.J."/>
            <person name="Lee S.H."/>
            <person name="Lee S.S."/>
            <person name="Lee J.S."/>
            <person name="Kim Y."/>
            <person name="Kim S.C."/>
            <person name="Jeon C.O."/>
        </authorList>
    </citation>
    <scope>NUCLEOTIDE SEQUENCE [LARGE SCALE GENOMIC DNA]</scope>
    <source>
        <strain evidence="9 10">5-10</strain>
    </source>
</reference>
<dbReference type="GO" id="GO:0005886">
    <property type="term" value="C:plasma membrane"/>
    <property type="evidence" value="ECO:0007669"/>
    <property type="project" value="UniProtKB-SubCell"/>
</dbReference>
<keyword evidence="3" id="KW-1003">Cell membrane</keyword>
<name>A0A127JZT8_9BURK</name>
<organism evidence="9 10">
    <name type="scientific">Ramlibacter tataouinensis</name>
    <dbReference type="NCBI Taxonomy" id="94132"/>
    <lineage>
        <taxon>Bacteria</taxon>
        <taxon>Pseudomonadati</taxon>
        <taxon>Pseudomonadota</taxon>
        <taxon>Betaproteobacteria</taxon>
        <taxon>Burkholderiales</taxon>
        <taxon>Comamonadaceae</taxon>
        <taxon>Ramlibacter</taxon>
    </lineage>
</organism>
<evidence type="ECO:0000256" key="7">
    <source>
        <dbReference type="RuleBase" id="RU003879"/>
    </source>
</evidence>
<keyword evidence="6 8" id="KW-0472">Membrane</keyword>
<protein>
    <recommendedName>
        <fullName evidence="11">Biopolymer transporter ExbD</fullName>
    </recommendedName>
</protein>
<evidence type="ECO:0000256" key="1">
    <source>
        <dbReference type="ARBA" id="ARBA00004162"/>
    </source>
</evidence>
<comment type="subcellular location">
    <subcellularLocation>
        <location evidence="1">Cell membrane</location>
        <topology evidence="1">Single-pass membrane protein</topology>
    </subcellularLocation>
    <subcellularLocation>
        <location evidence="7">Cell membrane</location>
        <topology evidence="7">Single-pass type II membrane protein</topology>
    </subcellularLocation>
</comment>
<proteinExistence type="inferred from homology"/>